<dbReference type="InterPro" id="IPR000014">
    <property type="entry name" value="PAS"/>
</dbReference>
<organism evidence="10 11">
    <name type="scientific">Candidatus Wallbacteria bacterium GWC2_49_35</name>
    <dbReference type="NCBI Taxonomy" id="1817813"/>
    <lineage>
        <taxon>Bacteria</taxon>
        <taxon>Candidatus Walliibacteriota</taxon>
    </lineage>
</organism>
<dbReference type="InterPro" id="IPR013656">
    <property type="entry name" value="PAS_4"/>
</dbReference>
<evidence type="ECO:0000256" key="2">
    <source>
        <dbReference type="ARBA" id="ARBA00012438"/>
    </source>
</evidence>
<dbReference type="FunFam" id="3.30.565.10:FF:000010">
    <property type="entry name" value="Sensor histidine kinase RcsC"/>
    <property type="match status" value="1"/>
</dbReference>
<feature type="domain" description="PAC" evidence="9">
    <location>
        <begin position="229"/>
        <end position="281"/>
    </location>
</feature>
<evidence type="ECO:0000259" key="6">
    <source>
        <dbReference type="PROSITE" id="PS50109"/>
    </source>
</evidence>
<evidence type="ECO:0000256" key="5">
    <source>
        <dbReference type="PROSITE-ProRule" id="PRU00169"/>
    </source>
</evidence>
<dbReference type="PROSITE" id="PS50110">
    <property type="entry name" value="RESPONSE_REGULATORY"/>
    <property type="match status" value="1"/>
</dbReference>
<sequence length="666" mass="74419">MVKDSSDITGSVSARQRTAATEENFEFFRSVFYSLNDAIFIHDPNSYAILDFNDATCSMYGYTPEELKNLSLGDLSADDLVFSQSKARSLLEKARTEGPHSFEWHAKKKGGELFWIEANARHISAAGINYCLLTVHDISERKKNEEFSRESEERLRTLINSMQDIVCFKDGEGRWLEANDFDLKLFRLEGVDYRGKKDSELACYSEFYHDAFMTCESTDEKSWLAGAATRSDENIPTPEGDERVFDVIKVPTFTPAGRRKGLIVVGRDITERKRAEKALLAAKEEAERLSRLKTEFLSNMSHELRTPLNGVIGFVRLLSESPLEAAQKEYCSIALGSAEHLLHVVSDILDISRIESGRVSLSKDRIDIFNFMSGLIAQFKKAASARGVNFIFEFDAGINCSVTGDNLRLSQIFMNLLSNAVKFTEKGSVKFGVEKLSETPEEISLKFFVRDTGIGISEDRIGDLFQIFSQLDMSNTKRFQGAGLGLSIVKKLLALMDGRIDVKSAVNEGTCFSVELRLPKNERAESIVKNNMELKMGRIKSRGAIKALIVEDNFANAYLCQLTLEKVGIASEIASDGREAVEKFSAGKYDLILMDIQLPEVNGFEAALAIRKKCAERGTPTPIIALTAYVQQSDREKCLRFGMDGYVAKPFTIETMIDSIEKVLCG</sequence>
<dbReference type="InterPro" id="IPR036097">
    <property type="entry name" value="HisK_dim/P_sf"/>
</dbReference>
<dbReference type="Pfam" id="PF00512">
    <property type="entry name" value="HisKA"/>
    <property type="match status" value="1"/>
</dbReference>
<dbReference type="PROSITE" id="PS50113">
    <property type="entry name" value="PAC"/>
    <property type="match status" value="1"/>
</dbReference>
<feature type="domain" description="Histidine kinase" evidence="6">
    <location>
        <begin position="299"/>
        <end position="520"/>
    </location>
</feature>
<dbReference type="SUPFAM" id="SSF52172">
    <property type="entry name" value="CheY-like"/>
    <property type="match status" value="1"/>
</dbReference>
<dbReference type="GO" id="GO:0000155">
    <property type="term" value="F:phosphorelay sensor kinase activity"/>
    <property type="evidence" value="ECO:0007669"/>
    <property type="project" value="InterPro"/>
</dbReference>
<dbReference type="SMART" id="SM00388">
    <property type="entry name" value="HisKA"/>
    <property type="match status" value="1"/>
</dbReference>
<dbReference type="Gene3D" id="3.30.450.20">
    <property type="entry name" value="PAS domain"/>
    <property type="match status" value="2"/>
</dbReference>
<reference evidence="10 11" key="1">
    <citation type="journal article" date="2016" name="Nat. Commun.">
        <title>Thousands of microbial genomes shed light on interconnected biogeochemical processes in an aquifer system.</title>
        <authorList>
            <person name="Anantharaman K."/>
            <person name="Brown C.T."/>
            <person name="Hug L.A."/>
            <person name="Sharon I."/>
            <person name="Castelle C.J."/>
            <person name="Probst A.J."/>
            <person name="Thomas B.C."/>
            <person name="Singh A."/>
            <person name="Wilkins M.J."/>
            <person name="Karaoz U."/>
            <person name="Brodie E.L."/>
            <person name="Williams K.H."/>
            <person name="Hubbard S.S."/>
            <person name="Banfield J.F."/>
        </authorList>
    </citation>
    <scope>NUCLEOTIDE SEQUENCE [LARGE SCALE GENOMIC DNA]</scope>
</reference>
<protein>
    <recommendedName>
        <fullName evidence="2">histidine kinase</fullName>
        <ecNumber evidence="2">2.7.13.3</ecNumber>
    </recommendedName>
</protein>
<feature type="modified residue" description="4-aspartylphosphate" evidence="5">
    <location>
        <position position="595"/>
    </location>
</feature>
<keyword evidence="3 5" id="KW-0597">Phosphoprotein</keyword>
<dbReference type="NCBIfam" id="TIGR00229">
    <property type="entry name" value="sensory_box"/>
    <property type="match status" value="2"/>
</dbReference>
<feature type="domain" description="PAS" evidence="8">
    <location>
        <begin position="24"/>
        <end position="67"/>
    </location>
</feature>
<evidence type="ECO:0000313" key="10">
    <source>
        <dbReference type="EMBL" id="OGM03011.1"/>
    </source>
</evidence>
<dbReference type="InterPro" id="IPR001610">
    <property type="entry name" value="PAC"/>
</dbReference>
<dbReference type="Gene3D" id="1.10.287.130">
    <property type="match status" value="1"/>
</dbReference>
<dbReference type="CDD" id="cd00082">
    <property type="entry name" value="HisKA"/>
    <property type="match status" value="1"/>
</dbReference>
<comment type="catalytic activity">
    <reaction evidence="1">
        <text>ATP + protein L-histidine = ADP + protein N-phospho-L-histidine.</text>
        <dbReference type="EC" id="2.7.13.3"/>
    </reaction>
</comment>
<evidence type="ECO:0000313" key="11">
    <source>
        <dbReference type="Proteomes" id="UP000178735"/>
    </source>
</evidence>
<dbReference type="CDD" id="cd00130">
    <property type="entry name" value="PAS"/>
    <property type="match status" value="1"/>
</dbReference>
<dbReference type="PROSITE" id="PS50109">
    <property type="entry name" value="HIS_KIN"/>
    <property type="match status" value="1"/>
</dbReference>
<dbReference type="Gene3D" id="3.30.565.10">
    <property type="entry name" value="Histidine kinase-like ATPase, C-terminal domain"/>
    <property type="match status" value="1"/>
</dbReference>
<dbReference type="PRINTS" id="PR00344">
    <property type="entry name" value="BCTRLSENSOR"/>
</dbReference>
<dbReference type="SUPFAM" id="SSF55785">
    <property type="entry name" value="PYP-like sensor domain (PAS domain)"/>
    <property type="match status" value="2"/>
</dbReference>
<feature type="domain" description="Response regulatory" evidence="7">
    <location>
        <begin position="546"/>
        <end position="664"/>
    </location>
</feature>
<dbReference type="InterPro" id="IPR005467">
    <property type="entry name" value="His_kinase_dom"/>
</dbReference>
<evidence type="ECO:0000256" key="1">
    <source>
        <dbReference type="ARBA" id="ARBA00000085"/>
    </source>
</evidence>
<dbReference type="InterPro" id="IPR004358">
    <property type="entry name" value="Sig_transdc_His_kin-like_C"/>
</dbReference>
<dbReference type="STRING" id="1817813.A2008_02060"/>
<dbReference type="InterPro" id="IPR036890">
    <property type="entry name" value="HATPase_C_sf"/>
</dbReference>
<dbReference type="InterPro" id="IPR001789">
    <property type="entry name" value="Sig_transdc_resp-reg_receiver"/>
</dbReference>
<dbReference type="CDD" id="cd17546">
    <property type="entry name" value="REC_hyHK_CKI1_RcsC-like"/>
    <property type="match status" value="1"/>
</dbReference>
<dbReference type="Gene3D" id="3.40.50.2300">
    <property type="match status" value="1"/>
</dbReference>
<keyword evidence="4" id="KW-0902">Two-component regulatory system</keyword>
<gene>
    <name evidence="10" type="ORF">A2008_02060</name>
</gene>
<dbReference type="EMBL" id="MGFH01000191">
    <property type="protein sequence ID" value="OGM03011.1"/>
    <property type="molecule type" value="Genomic_DNA"/>
</dbReference>
<dbReference type="Pfam" id="PF08448">
    <property type="entry name" value="PAS_4"/>
    <property type="match status" value="1"/>
</dbReference>
<dbReference type="SUPFAM" id="SSF47384">
    <property type="entry name" value="Homodimeric domain of signal transducing histidine kinase"/>
    <property type="match status" value="1"/>
</dbReference>
<dbReference type="CDD" id="cd16922">
    <property type="entry name" value="HATPase_EvgS-ArcB-TorS-like"/>
    <property type="match status" value="1"/>
</dbReference>
<name>A0A1F7WJM8_9BACT</name>
<dbReference type="SMART" id="SM00387">
    <property type="entry name" value="HATPase_c"/>
    <property type="match status" value="1"/>
</dbReference>
<dbReference type="SMART" id="SM00448">
    <property type="entry name" value="REC"/>
    <property type="match status" value="1"/>
</dbReference>
<dbReference type="Pfam" id="PF02518">
    <property type="entry name" value="HATPase_c"/>
    <property type="match status" value="1"/>
</dbReference>
<dbReference type="SMART" id="SM00086">
    <property type="entry name" value="PAC"/>
    <property type="match status" value="2"/>
</dbReference>
<accession>A0A1F7WJM8</accession>
<dbReference type="SUPFAM" id="SSF55874">
    <property type="entry name" value="ATPase domain of HSP90 chaperone/DNA topoisomerase II/histidine kinase"/>
    <property type="match status" value="1"/>
</dbReference>
<dbReference type="PANTHER" id="PTHR45339">
    <property type="entry name" value="HYBRID SIGNAL TRANSDUCTION HISTIDINE KINASE J"/>
    <property type="match status" value="1"/>
</dbReference>
<dbReference type="InterPro" id="IPR000700">
    <property type="entry name" value="PAS-assoc_C"/>
</dbReference>
<comment type="caution">
    <text evidence="10">The sequence shown here is derived from an EMBL/GenBank/DDBJ whole genome shotgun (WGS) entry which is preliminary data.</text>
</comment>
<evidence type="ECO:0000259" key="9">
    <source>
        <dbReference type="PROSITE" id="PS50113"/>
    </source>
</evidence>
<proteinExistence type="predicted"/>
<dbReference type="InterPro" id="IPR035965">
    <property type="entry name" value="PAS-like_dom_sf"/>
</dbReference>
<dbReference type="PANTHER" id="PTHR45339:SF1">
    <property type="entry name" value="HYBRID SIGNAL TRANSDUCTION HISTIDINE KINASE J"/>
    <property type="match status" value="1"/>
</dbReference>
<dbReference type="Proteomes" id="UP000178735">
    <property type="component" value="Unassembled WGS sequence"/>
</dbReference>
<evidence type="ECO:0000259" key="7">
    <source>
        <dbReference type="PROSITE" id="PS50110"/>
    </source>
</evidence>
<dbReference type="InterPro" id="IPR003661">
    <property type="entry name" value="HisK_dim/P_dom"/>
</dbReference>
<dbReference type="EC" id="2.7.13.3" evidence="2"/>
<evidence type="ECO:0000256" key="4">
    <source>
        <dbReference type="ARBA" id="ARBA00023012"/>
    </source>
</evidence>
<evidence type="ECO:0000256" key="3">
    <source>
        <dbReference type="ARBA" id="ARBA00022553"/>
    </source>
</evidence>
<dbReference type="InterPro" id="IPR011006">
    <property type="entry name" value="CheY-like_superfamily"/>
</dbReference>
<dbReference type="InterPro" id="IPR003594">
    <property type="entry name" value="HATPase_dom"/>
</dbReference>
<dbReference type="Pfam" id="PF13426">
    <property type="entry name" value="PAS_9"/>
    <property type="match status" value="1"/>
</dbReference>
<dbReference type="SMART" id="SM00091">
    <property type="entry name" value="PAS"/>
    <property type="match status" value="2"/>
</dbReference>
<evidence type="ECO:0000259" key="8">
    <source>
        <dbReference type="PROSITE" id="PS50112"/>
    </source>
</evidence>
<dbReference type="PROSITE" id="PS50112">
    <property type="entry name" value="PAS"/>
    <property type="match status" value="1"/>
</dbReference>
<dbReference type="AlphaFoldDB" id="A0A1F7WJM8"/>
<dbReference type="Pfam" id="PF00072">
    <property type="entry name" value="Response_reg"/>
    <property type="match status" value="1"/>
</dbReference>